<dbReference type="SUPFAM" id="SSF46785">
    <property type="entry name" value="Winged helix' DNA-binding domain"/>
    <property type="match status" value="1"/>
</dbReference>
<comment type="caution">
    <text evidence="6">The sequence shown here is derived from an EMBL/GenBank/DDBJ whole genome shotgun (WGS) entry which is preliminary data.</text>
</comment>
<dbReference type="PANTHER" id="PTHR30419:SF7">
    <property type="entry name" value="HTH-TYPE TRANSCRIPTIONAL REGULATOR TDCA"/>
    <property type="match status" value="1"/>
</dbReference>
<dbReference type="Proteomes" id="UP000596827">
    <property type="component" value="Unassembled WGS sequence"/>
</dbReference>
<proteinExistence type="inferred from homology"/>
<dbReference type="InterPro" id="IPR036388">
    <property type="entry name" value="WH-like_DNA-bd_sf"/>
</dbReference>
<feature type="domain" description="HTH lysR-type" evidence="5">
    <location>
        <begin position="1"/>
        <end position="58"/>
    </location>
</feature>
<keyword evidence="7" id="KW-1185">Reference proteome</keyword>
<keyword evidence="3" id="KW-0238">DNA-binding</keyword>
<dbReference type="Pfam" id="PF03466">
    <property type="entry name" value="LysR_substrate"/>
    <property type="match status" value="1"/>
</dbReference>
<keyword evidence="4" id="KW-0804">Transcription</keyword>
<accession>A0A923M7Y6</accession>
<dbReference type="Gene3D" id="3.40.190.10">
    <property type="entry name" value="Periplasmic binding protein-like II"/>
    <property type="match status" value="2"/>
</dbReference>
<dbReference type="RefSeq" id="WP_187081866.1">
    <property type="nucleotide sequence ID" value="NZ_JACORU010000004.1"/>
</dbReference>
<reference evidence="6" key="1">
    <citation type="submission" date="2020-08" db="EMBL/GenBank/DDBJ databases">
        <title>Ramlibacter sp. GTP1 16S ribosomal RNA gene genome sequencing and assembly.</title>
        <authorList>
            <person name="Kang M."/>
        </authorList>
    </citation>
    <scope>NUCLEOTIDE SEQUENCE</scope>
    <source>
        <strain evidence="6">GTP1</strain>
    </source>
</reference>
<evidence type="ECO:0000313" key="6">
    <source>
        <dbReference type="EMBL" id="MBC5765391.1"/>
    </source>
</evidence>
<dbReference type="SUPFAM" id="SSF53850">
    <property type="entry name" value="Periplasmic binding protein-like II"/>
    <property type="match status" value="1"/>
</dbReference>
<comment type="similarity">
    <text evidence="1">Belongs to the LysR transcriptional regulatory family.</text>
</comment>
<evidence type="ECO:0000256" key="1">
    <source>
        <dbReference type="ARBA" id="ARBA00009437"/>
    </source>
</evidence>
<dbReference type="PRINTS" id="PR00039">
    <property type="entry name" value="HTHLYSR"/>
</dbReference>
<evidence type="ECO:0000256" key="3">
    <source>
        <dbReference type="ARBA" id="ARBA00023125"/>
    </source>
</evidence>
<evidence type="ECO:0000313" key="7">
    <source>
        <dbReference type="Proteomes" id="UP000596827"/>
    </source>
</evidence>
<dbReference type="InterPro" id="IPR000847">
    <property type="entry name" value="LysR_HTH_N"/>
</dbReference>
<dbReference type="GO" id="GO:0003700">
    <property type="term" value="F:DNA-binding transcription factor activity"/>
    <property type="evidence" value="ECO:0007669"/>
    <property type="project" value="InterPro"/>
</dbReference>
<dbReference type="InterPro" id="IPR005119">
    <property type="entry name" value="LysR_subst-bd"/>
</dbReference>
<dbReference type="InterPro" id="IPR050950">
    <property type="entry name" value="HTH-type_LysR_regulators"/>
</dbReference>
<dbReference type="EMBL" id="JACORU010000004">
    <property type="protein sequence ID" value="MBC5765391.1"/>
    <property type="molecule type" value="Genomic_DNA"/>
</dbReference>
<dbReference type="GO" id="GO:0005829">
    <property type="term" value="C:cytosol"/>
    <property type="evidence" value="ECO:0007669"/>
    <property type="project" value="TreeGrafter"/>
</dbReference>
<keyword evidence="2" id="KW-0805">Transcription regulation</keyword>
<dbReference type="Gene3D" id="1.10.10.10">
    <property type="entry name" value="Winged helix-like DNA-binding domain superfamily/Winged helix DNA-binding domain"/>
    <property type="match status" value="1"/>
</dbReference>
<dbReference type="Pfam" id="PF00126">
    <property type="entry name" value="HTH_1"/>
    <property type="match status" value="1"/>
</dbReference>
<evidence type="ECO:0000259" key="5">
    <source>
        <dbReference type="PROSITE" id="PS50931"/>
    </source>
</evidence>
<evidence type="ECO:0000256" key="2">
    <source>
        <dbReference type="ARBA" id="ARBA00023015"/>
    </source>
</evidence>
<dbReference type="InterPro" id="IPR036390">
    <property type="entry name" value="WH_DNA-bd_sf"/>
</dbReference>
<organism evidence="6 7">
    <name type="scientific">Ramlibacter albus</name>
    <dbReference type="NCBI Taxonomy" id="2079448"/>
    <lineage>
        <taxon>Bacteria</taxon>
        <taxon>Pseudomonadati</taxon>
        <taxon>Pseudomonadota</taxon>
        <taxon>Betaproteobacteria</taxon>
        <taxon>Burkholderiales</taxon>
        <taxon>Comamonadaceae</taxon>
        <taxon>Ramlibacter</taxon>
    </lineage>
</organism>
<dbReference type="AlphaFoldDB" id="A0A923M7Y6"/>
<dbReference type="PANTHER" id="PTHR30419">
    <property type="entry name" value="HTH-TYPE TRANSCRIPTIONAL REGULATOR YBHD"/>
    <property type="match status" value="1"/>
</dbReference>
<protein>
    <submittedName>
        <fullName evidence="6">LysR family transcriptional regulator</fullName>
    </submittedName>
</protein>
<gene>
    <name evidence="6" type="ORF">H8R02_13065</name>
</gene>
<sequence length="302" mass="32986">MDIRHLRTFATVARLGSVTRAAEALHVTQPAVSGQLRTLEAHLDVRLFTRSTTAISLTPAGQALLGKAERALEAFGDFIHSSRSLRGRLSGQVRMGIPMIDAGIMRVEEFLRAMAQSHPAVRVDLQAGRISWLLESLRNADIDASLFVCRSLPAGVKGRVLRQLRYCVVAPAAWRAALDEHGWSEAARRPWVRMTPHSAHRELQDELLARVAIHPEETAQADHEDLVSAMVRAGIGMGLVREEIAVEGEARGGLVRFGNESVTTSLALVYPGDRLADPLVQAVDQALEQCWQGTPRLPANPA</sequence>
<dbReference type="FunFam" id="1.10.10.10:FF:000001">
    <property type="entry name" value="LysR family transcriptional regulator"/>
    <property type="match status" value="1"/>
</dbReference>
<evidence type="ECO:0000256" key="4">
    <source>
        <dbReference type="ARBA" id="ARBA00023163"/>
    </source>
</evidence>
<dbReference type="GO" id="GO:0003677">
    <property type="term" value="F:DNA binding"/>
    <property type="evidence" value="ECO:0007669"/>
    <property type="project" value="UniProtKB-KW"/>
</dbReference>
<dbReference type="CDD" id="cd05466">
    <property type="entry name" value="PBP2_LTTR_substrate"/>
    <property type="match status" value="1"/>
</dbReference>
<dbReference type="PROSITE" id="PS50931">
    <property type="entry name" value="HTH_LYSR"/>
    <property type="match status" value="1"/>
</dbReference>
<name>A0A923M7Y6_9BURK</name>